<dbReference type="PANTHER" id="PTHR46409">
    <property type="entry name" value="HTH PSQ-TYPE DOMAIN-CONTAINING PROTEIN"/>
    <property type="match status" value="1"/>
</dbReference>
<feature type="compositionally biased region" description="Polar residues" evidence="1">
    <location>
        <begin position="26"/>
        <end position="37"/>
    </location>
</feature>
<reference evidence="2" key="1">
    <citation type="submission" date="2021-12" db="EMBL/GenBank/DDBJ databases">
        <authorList>
            <person name="King R."/>
        </authorList>
    </citation>
    <scope>NUCLEOTIDE SEQUENCE</scope>
</reference>
<protein>
    <submittedName>
        <fullName evidence="2">Uncharacterized protein</fullName>
    </submittedName>
</protein>
<feature type="region of interest" description="Disordered" evidence="1">
    <location>
        <begin position="1"/>
        <end position="37"/>
    </location>
</feature>
<evidence type="ECO:0000313" key="3">
    <source>
        <dbReference type="Proteomes" id="UP001153714"/>
    </source>
</evidence>
<sequence>MQLEHACFPSTSQETNPVPVRELPLQPQSPTTELSPNSDILVNETPSTSLNRNNLALPTVAKVYNRYGLSTRSAAAVALAVLAEEGLVSSKDLSPVIDKNKIHRAVSNARTKARKDIDAIVEKAIYFDGRKDKTLINDKIGDRYHHIEVLQKHISVLTESGSIYLGHTTPSRNTAKGITDSIISLLESQVTGNVPELSDNIMKELSTDQKYLYEMCHAVTTGSCSLELASCQSGKMAHSRWLITANRILRFYIMLGTPKKGKSEQLQGPVEAPK</sequence>
<dbReference type="AlphaFoldDB" id="A0A9N9R881"/>
<dbReference type="Proteomes" id="UP001153714">
    <property type="component" value="Chromosome 4"/>
</dbReference>
<organism evidence="2 3">
    <name type="scientific">Diatraea saccharalis</name>
    <name type="common">sugarcane borer</name>
    <dbReference type="NCBI Taxonomy" id="40085"/>
    <lineage>
        <taxon>Eukaryota</taxon>
        <taxon>Metazoa</taxon>
        <taxon>Ecdysozoa</taxon>
        <taxon>Arthropoda</taxon>
        <taxon>Hexapoda</taxon>
        <taxon>Insecta</taxon>
        <taxon>Pterygota</taxon>
        <taxon>Neoptera</taxon>
        <taxon>Endopterygota</taxon>
        <taxon>Lepidoptera</taxon>
        <taxon>Glossata</taxon>
        <taxon>Ditrysia</taxon>
        <taxon>Pyraloidea</taxon>
        <taxon>Crambidae</taxon>
        <taxon>Crambinae</taxon>
        <taxon>Diatraea</taxon>
    </lineage>
</organism>
<dbReference type="EMBL" id="OU893335">
    <property type="protein sequence ID" value="CAG9792258.1"/>
    <property type="molecule type" value="Genomic_DNA"/>
</dbReference>
<dbReference type="OrthoDB" id="8058698at2759"/>
<accession>A0A9N9R881</accession>
<evidence type="ECO:0000313" key="2">
    <source>
        <dbReference type="EMBL" id="CAG9792258.1"/>
    </source>
</evidence>
<gene>
    <name evidence="2" type="ORF">DIATSA_LOCUS9806</name>
</gene>
<evidence type="ECO:0000256" key="1">
    <source>
        <dbReference type="SAM" id="MobiDB-lite"/>
    </source>
</evidence>
<proteinExistence type="predicted"/>
<reference evidence="2" key="2">
    <citation type="submission" date="2022-10" db="EMBL/GenBank/DDBJ databases">
        <authorList>
            <consortium name="ENA_rothamsted_submissions"/>
            <consortium name="culmorum"/>
            <person name="King R."/>
        </authorList>
    </citation>
    <scope>NUCLEOTIDE SEQUENCE</scope>
</reference>
<keyword evidence="3" id="KW-1185">Reference proteome</keyword>
<name>A0A9N9R881_9NEOP</name>
<dbReference type="PANTHER" id="PTHR46409:SF1">
    <property type="entry name" value="HTH PSQ-TYPE DOMAIN-CONTAINING PROTEIN"/>
    <property type="match status" value="1"/>
</dbReference>